<sequence length="890" mass="100328">MSKKATLYLIDGSSYIFRAFFGVRQNLSTSKGLPTNALYGFVTMLQRVVRDECPDYLTVTFDSKEKTFRHEMYADYKANRESPPEDLMKQFPYFERLVAAHNIHSIRIPGVEADDIIGTLTKQGQQAGLQVVIVSGDKDMMQLIAPNVVMLDTMKGKRFGKKEVIEKFGVGPDKVIDVMGLMGDSSDNIPGVKGVGPKTAADLIQKFGSIEELYQRIEEVDKTKLKDKLITDKENAELSRKLVTIDTAVPMDCTIEDLKVRVVDNTALTEIFTELEFSSLIPEDKKTPVQAEHIYRTILTEQAFVDLLDELSAQKEFALDMETTSLNPVAAESVGISFAFKENEAYYIPLTHRYLGVPEQLDLEMVFQKLKPILEDPKIGKIGHNIKYDQIVLENEGIHLKGIAFDTILASYVLDPSRRGHGMDALALEIFGHRTITYKEVAGTGLKQIGFDEVEIERATEYAAEDSDITWRLYRYFQPKLTGELLALYNEVEMPLLEVLAEMEINGVYVDKQHLADLSRKIAKELKKYEAKIYELAGEIFNINSPKQLAVILFEKLQLPVVKKTKTGFSTDVSVLEELSGQHELPENILAFRQLGKLKSTYVDALPLDIDKKTGRVHTSFNQTVAATGRLSSSDPNLQNIPIRTDMGKEIRKAFVAERQGKLLSADYSQIELRILAHLSEDVTLINAFIKGEDIHSRTAAEIFGTSLDNVDQDARRMAKAVNFGIIYGLSAFGLSRQLKISMKEAKTFIDQYFDLYPRIKTFMDSAIAQARERGYTLTIMNRKRFLPDINSSNKQVRQAAERIAINSPIQGSAADIIKVAMINLSRELKKHKLESKMILQVHDELVFECPPAEQEAIEALVKKEMEGVYKFSVPLIVDMGWGDNWNEAH</sequence>
<dbReference type="EC" id="2.7.7.7" evidence="2"/>
<evidence type="ECO:0000313" key="17">
    <source>
        <dbReference type="EMBL" id="VAX27550.1"/>
    </source>
</evidence>
<evidence type="ECO:0000256" key="7">
    <source>
        <dbReference type="ARBA" id="ARBA00022763"/>
    </source>
</evidence>
<dbReference type="SMART" id="SM00482">
    <property type="entry name" value="POLAc"/>
    <property type="match status" value="1"/>
</dbReference>
<dbReference type="FunFam" id="3.30.420.10:FF:000026">
    <property type="entry name" value="DNA polymerase I"/>
    <property type="match status" value="1"/>
</dbReference>
<feature type="domain" description="DNA-directed DNA polymerase family A palm" evidence="16">
    <location>
        <begin position="648"/>
        <end position="854"/>
    </location>
</feature>
<dbReference type="FunFam" id="3.40.50.1010:FF:000001">
    <property type="entry name" value="DNA polymerase I"/>
    <property type="match status" value="1"/>
</dbReference>
<dbReference type="SUPFAM" id="SSF47807">
    <property type="entry name" value="5' to 3' exonuclease, C-terminal subdomain"/>
    <property type="match status" value="1"/>
</dbReference>
<proteinExistence type="inferred from homology"/>
<dbReference type="SUPFAM" id="SSF56672">
    <property type="entry name" value="DNA/RNA polymerases"/>
    <property type="match status" value="1"/>
</dbReference>
<keyword evidence="6" id="KW-0540">Nuclease</keyword>
<evidence type="ECO:0000256" key="3">
    <source>
        <dbReference type="ARBA" id="ARBA00022679"/>
    </source>
</evidence>
<dbReference type="InterPro" id="IPR002421">
    <property type="entry name" value="5-3_exonuclease"/>
</dbReference>
<evidence type="ECO:0000259" key="15">
    <source>
        <dbReference type="SMART" id="SM00475"/>
    </source>
</evidence>
<dbReference type="Gene3D" id="3.40.50.1010">
    <property type="entry name" value="5'-nuclease"/>
    <property type="match status" value="1"/>
</dbReference>
<dbReference type="InterPro" id="IPR012337">
    <property type="entry name" value="RNaseH-like_sf"/>
</dbReference>
<dbReference type="InterPro" id="IPR002562">
    <property type="entry name" value="3'-5'_exonuclease_dom"/>
</dbReference>
<keyword evidence="10" id="KW-0239">DNA-directed DNA polymerase</keyword>
<dbReference type="Gene3D" id="1.20.1060.10">
    <property type="entry name" value="Taq DNA Polymerase, Chain T, domain 4"/>
    <property type="match status" value="1"/>
</dbReference>
<keyword evidence="4 17" id="KW-0548">Nucleotidyltransferase</keyword>
<keyword evidence="11" id="KW-0238">DNA-binding</keyword>
<dbReference type="FunFam" id="1.20.1060.10:FF:000001">
    <property type="entry name" value="DNA polymerase I"/>
    <property type="match status" value="1"/>
</dbReference>
<evidence type="ECO:0000256" key="2">
    <source>
        <dbReference type="ARBA" id="ARBA00012417"/>
    </source>
</evidence>
<dbReference type="CDD" id="cd09859">
    <property type="entry name" value="PIN_53EXO"/>
    <property type="match status" value="1"/>
</dbReference>
<dbReference type="InterPro" id="IPR002298">
    <property type="entry name" value="DNA_polymerase_A"/>
</dbReference>
<dbReference type="InterPro" id="IPR043502">
    <property type="entry name" value="DNA/RNA_pol_sf"/>
</dbReference>
<evidence type="ECO:0000256" key="8">
    <source>
        <dbReference type="ARBA" id="ARBA00022801"/>
    </source>
</evidence>
<dbReference type="GO" id="GO:0008408">
    <property type="term" value="F:3'-5' exonuclease activity"/>
    <property type="evidence" value="ECO:0007669"/>
    <property type="project" value="InterPro"/>
</dbReference>
<feature type="domain" description="3'-5' exonuclease" evidence="14">
    <location>
        <begin position="295"/>
        <end position="482"/>
    </location>
</feature>
<dbReference type="InterPro" id="IPR020046">
    <property type="entry name" value="5-3_exonucl_a-hlix_arch_N"/>
</dbReference>
<evidence type="ECO:0000256" key="1">
    <source>
        <dbReference type="ARBA" id="ARBA00007705"/>
    </source>
</evidence>
<dbReference type="InterPro" id="IPR001098">
    <property type="entry name" value="DNA-dir_DNA_pol_A_palm_dom"/>
</dbReference>
<evidence type="ECO:0000256" key="10">
    <source>
        <dbReference type="ARBA" id="ARBA00022932"/>
    </source>
</evidence>
<protein>
    <recommendedName>
        <fullName evidence="2">DNA-directed DNA polymerase</fullName>
        <ecNumber evidence="2">2.7.7.7</ecNumber>
    </recommendedName>
</protein>
<dbReference type="PANTHER" id="PTHR10133">
    <property type="entry name" value="DNA POLYMERASE I"/>
    <property type="match status" value="1"/>
</dbReference>
<dbReference type="NCBIfam" id="NF004397">
    <property type="entry name" value="PRK05755.1"/>
    <property type="match status" value="1"/>
</dbReference>
<dbReference type="InterPro" id="IPR018320">
    <property type="entry name" value="DNA_polymerase_1"/>
</dbReference>
<dbReference type="InterPro" id="IPR036397">
    <property type="entry name" value="RNaseH_sf"/>
</dbReference>
<evidence type="ECO:0000256" key="5">
    <source>
        <dbReference type="ARBA" id="ARBA00022705"/>
    </source>
</evidence>
<dbReference type="SUPFAM" id="SSF88723">
    <property type="entry name" value="PIN domain-like"/>
    <property type="match status" value="1"/>
</dbReference>
<dbReference type="Pfam" id="PF00476">
    <property type="entry name" value="DNA_pol_A"/>
    <property type="match status" value="1"/>
</dbReference>
<dbReference type="PROSITE" id="PS00447">
    <property type="entry name" value="DNA_POLYMERASE_A"/>
    <property type="match status" value="1"/>
</dbReference>
<dbReference type="GO" id="GO:0008409">
    <property type="term" value="F:5'-3' exonuclease activity"/>
    <property type="evidence" value="ECO:0007669"/>
    <property type="project" value="InterPro"/>
</dbReference>
<dbReference type="Gene3D" id="3.30.420.10">
    <property type="entry name" value="Ribonuclease H-like superfamily/Ribonuclease H"/>
    <property type="match status" value="1"/>
</dbReference>
<keyword evidence="12" id="KW-0234">DNA repair</keyword>
<dbReference type="AlphaFoldDB" id="A0A3B1CY07"/>
<dbReference type="Pfam" id="PF02739">
    <property type="entry name" value="5_3_exonuc_N"/>
    <property type="match status" value="1"/>
</dbReference>
<evidence type="ECO:0000256" key="9">
    <source>
        <dbReference type="ARBA" id="ARBA00022839"/>
    </source>
</evidence>
<dbReference type="FunFam" id="1.10.150.20:FF:000003">
    <property type="entry name" value="DNA polymerase I"/>
    <property type="match status" value="1"/>
</dbReference>
<keyword evidence="7" id="KW-0227">DNA damage</keyword>
<evidence type="ECO:0000256" key="6">
    <source>
        <dbReference type="ARBA" id="ARBA00022722"/>
    </source>
</evidence>
<feature type="domain" description="5'-3' exonuclease" evidence="15">
    <location>
        <begin position="3"/>
        <end position="261"/>
    </location>
</feature>
<dbReference type="GO" id="GO:0003677">
    <property type="term" value="F:DNA binding"/>
    <property type="evidence" value="ECO:0007669"/>
    <property type="project" value="UniProtKB-KW"/>
</dbReference>
<name>A0A3B1CY07_9ZZZZ</name>
<dbReference type="CDD" id="cd08637">
    <property type="entry name" value="DNA_pol_A_pol_I_C"/>
    <property type="match status" value="1"/>
</dbReference>
<gene>
    <name evidence="17" type="ORF">MNBD_NITROSPINAE05-1089</name>
</gene>
<evidence type="ECO:0000256" key="12">
    <source>
        <dbReference type="ARBA" id="ARBA00023204"/>
    </source>
</evidence>
<dbReference type="SUPFAM" id="SSF53098">
    <property type="entry name" value="Ribonuclease H-like"/>
    <property type="match status" value="1"/>
</dbReference>
<keyword evidence="5" id="KW-0235">DNA replication</keyword>
<organism evidence="17">
    <name type="scientific">hydrothermal vent metagenome</name>
    <dbReference type="NCBI Taxonomy" id="652676"/>
    <lineage>
        <taxon>unclassified sequences</taxon>
        <taxon>metagenomes</taxon>
        <taxon>ecological metagenomes</taxon>
    </lineage>
</organism>
<dbReference type="Pfam" id="PF01612">
    <property type="entry name" value="DNA_pol_A_exo1"/>
    <property type="match status" value="1"/>
</dbReference>
<dbReference type="PRINTS" id="PR00868">
    <property type="entry name" value="DNAPOLI"/>
</dbReference>
<dbReference type="CDD" id="cd06139">
    <property type="entry name" value="DNA_polA_I_Ecoli_like_exo"/>
    <property type="match status" value="1"/>
</dbReference>
<evidence type="ECO:0000259" key="16">
    <source>
        <dbReference type="SMART" id="SM00482"/>
    </source>
</evidence>
<dbReference type="SMART" id="SM00475">
    <property type="entry name" value="53EXOc"/>
    <property type="match status" value="1"/>
</dbReference>
<dbReference type="SMART" id="SM00279">
    <property type="entry name" value="HhH2"/>
    <property type="match status" value="1"/>
</dbReference>
<evidence type="ECO:0000259" key="14">
    <source>
        <dbReference type="SMART" id="SM00474"/>
    </source>
</evidence>
<dbReference type="InterPro" id="IPR036279">
    <property type="entry name" value="5-3_exonuclease_C_sf"/>
</dbReference>
<keyword evidence="9" id="KW-0269">Exonuclease</keyword>
<keyword evidence="3 17" id="KW-0808">Transferase</keyword>
<dbReference type="SMART" id="SM00474">
    <property type="entry name" value="35EXOc"/>
    <property type="match status" value="1"/>
</dbReference>
<dbReference type="NCBIfam" id="TIGR00593">
    <property type="entry name" value="pola"/>
    <property type="match status" value="1"/>
</dbReference>
<comment type="catalytic activity">
    <reaction evidence="13">
        <text>DNA(n) + a 2'-deoxyribonucleoside 5'-triphosphate = DNA(n+1) + diphosphate</text>
        <dbReference type="Rhea" id="RHEA:22508"/>
        <dbReference type="Rhea" id="RHEA-COMP:17339"/>
        <dbReference type="Rhea" id="RHEA-COMP:17340"/>
        <dbReference type="ChEBI" id="CHEBI:33019"/>
        <dbReference type="ChEBI" id="CHEBI:61560"/>
        <dbReference type="ChEBI" id="CHEBI:173112"/>
        <dbReference type="EC" id="2.7.7.7"/>
    </reaction>
</comment>
<evidence type="ECO:0000256" key="13">
    <source>
        <dbReference type="ARBA" id="ARBA00049244"/>
    </source>
</evidence>
<dbReference type="InterPro" id="IPR019760">
    <property type="entry name" value="DNA-dir_DNA_pol_A_CS"/>
</dbReference>
<evidence type="ECO:0000256" key="11">
    <source>
        <dbReference type="ARBA" id="ARBA00023125"/>
    </source>
</evidence>
<dbReference type="CDD" id="cd09898">
    <property type="entry name" value="H3TH_53EXO"/>
    <property type="match status" value="1"/>
</dbReference>
<dbReference type="PANTHER" id="PTHR10133:SF27">
    <property type="entry name" value="DNA POLYMERASE NU"/>
    <property type="match status" value="1"/>
</dbReference>
<comment type="similarity">
    <text evidence="1">Belongs to the DNA polymerase type-A family.</text>
</comment>
<dbReference type="GO" id="GO:0006302">
    <property type="term" value="P:double-strand break repair"/>
    <property type="evidence" value="ECO:0007669"/>
    <property type="project" value="TreeGrafter"/>
</dbReference>
<dbReference type="EMBL" id="UOGG01000035">
    <property type="protein sequence ID" value="VAX27550.1"/>
    <property type="molecule type" value="Genomic_DNA"/>
</dbReference>
<accession>A0A3B1CY07</accession>
<evidence type="ECO:0000256" key="4">
    <source>
        <dbReference type="ARBA" id="ARBA00022695"/>
    </source>
</evidence>
<dbReference type="Pfam" id="PF01367">
    <property type="entry name" value="5_3_exonuc"/>
    <property type="match status" value="1"/>
</dbReference>
<dbReference type="InterPro" id="IPR008918">
    <property type="entry name" value="HhH2"/>
</dbReference>
<dbReference type="GO" id="GO:0006261">
    <property type="term" value="P:DNA-templated DNA replication"/>
    <property type="evidence" value="ECO:0007669"/>
    <property type="project" value="InterPro"/>
</dbReference>
<dbReference type="FunFam" id="1.10.150.20:FF:000002">
    <property type="entry name" value="DNA polymerase I"/>
    <property type="match status" value="1"/>
</dbReference>
<reference evidence="17" key="1">
    <citation type="submission" date="2018-06" db="EMBL/GenBank/DDBJ databases">
        <authorList>
            <person name="Zhirakovskaya E."/>
        </authorList>
    </citation>
    <scope>NUCLEOTIDE SEQUENCE</scope>
</reference>
<keyword evidence="8" id="KW-0378">Hydrolase</keyword>
<dbReference type="GO" id="GO:0003887">
    <property type="term" value="F:DNA-directed DNA polymerase activity"/>
    <property type="evidence" value="ECO:0007669"/>
    <property type="project" value="UniProtKB-KW"/>
</dbReference>
<dbReference type="Gene3D" id="3.30.70.370">
    <property type="match status" value="1"/>
</dbReference>
<dbReference type="Gene3D" id="1.10.150.20">
    <property type="entry name" value="5' to 3' exonuclease, C-terminal subdomain"/>
    <property type="match status" value="2"/>
</dbReference>
<dbReference type="InterPro" id="IPR029060">
    <property type="entry name" value="PIN-like_dom_sf"/>
</dbReference>
<dbReference type="InterPro" id="IPR020045">
    <property type="entry name" value="DNA_polI_H3TH"/>
</dbReference>